<dbReference type="Pfam" id="PF01168">
    <property type="entry name" value="Ala_racemase_N"/>
    <property type="match status" value="1"/>
</dbReference>
<dbReference type="NCBIfam" id="TIGR00492">
    <property type="entry name" value="alr"/>
    <property type="match status" value="1"/>
</dbReference>
<comment type="similarity">
    <text evidence="4">Belongs to the alanine racemase family.</text>
</comment>
<dbReference type="GO" id="GO:0005829">
    <property type="term" value="C:cytosol"/>
    <property type="evidence" value="ECO:0007669"/>
    <property type="project" value="TreeGrafter"/>
</dbReference>
<evidence type="ECO:0000256" key="4">
    <source>
        <dbReference type="HAMAP-Rule" id="MF_01201"/>
    </source>
</evidence>
<dbReference type="RefSeq" id="WP_130432587.1">
    <property type="nucleotide sequence ID" value="NZ_SGXF01000001.1"/>
</dbReference>
<evidence type="ECO:0000256" key="1">
    <source>
        <dbReference type="ARBA" id="ARBA00001933"/>
    </source>
</evidence>
<reference evidence="8 9" key="1">
    <citation type="submission" date="2019-02" db="EMBL/GenBank/DDBJ databases">
        <title>Genomic Encyclopedia of Type Strains, Phase IV (KMG-IV): sequencing the most valuable type-strain genomes for metagenomic binning, comparative biology and taxonomic classification.</title>
        <authorList>
            <person name="Goeker M."/>
        </authorList>
    </citation>
    <scope>NUCLEOTIDE SEQUENCE [LARGE SCALE GENOMIC DNA]</scope>
    <source>
        <strain evidence="8 9">DSM 29486</strain>
    </source>
</reference>
<evidence type="ECO:0000313" key="8">
    <source>
        <dbReference type="EMBL" id="RZT02317.1"/>
    </source>
</evidence>
<dbReference type="OrthoDB" id="9813814at2"/>
<organism evidence="8 9">
    <name type="scientific">Cuneatibacter caecimuris</name>
    <dbReference type="NCBI Taxonomy" id="1796618"/>
    <lineage>
        <taxon>Bacteria</taxon>
        <taxon>Bacillati</taxon>
        <taxon>Bacillota</taxon>
        <taxon>Clostridia</taxon>
        <taxon>Lachnospirales</taxon>
        <taxon>Lachnospiraceae</taxon>
        <taxon>Cuneatibacter</taxon>
    </lineage>
</organism>
<dbReference type="InterPro" id="IPR000821">
    <property type="entry name" value="Ala_racemase"/>
</dbReference>
<dbReference type="EMBL" id="SGXF01000001">
    <property type="protein sequence ID" value="RZT02317.1"/>
    <property type="molecule type" value="Genomic_DNA"/>
</dbReference>
<evidence type="ECO:0000259" key="7">
    <source>
        <dbReference type="SMART" id="SM01005"/>
    </source>
</evidence>
<dbReference type="UniPathway" id="UPA00042">
    <property type="reaction ID" value="UER00497"/>
</dbReference>
<comment type="caution">
    <text evidence="8">The sequence shown here is derived from an EMBL/GenBank/DDBJ whole genome shotgun (WGS) entry which is preliminary data.</text>
</comment>
<accession>A0A4V2F863</accession>
<comment type="cofactor">
    <cofactor evidence="1 4 5">
        <name>pyridoxal 5'-phosphate</name>
        <dbReference type="ChEBI" id="CHEBI:597326"/>
    </cofactor>
</comment>
<keyword evidence="3 4" id="KW-0413">Isomerase</keyword>
<evidence type="ECO:0000256" key="6">
    <source>
        <dbReference type="PIRSR" id="PIRSR600821-52"/>
    </source>
</evidence>
<comment type="pathway">
    <text evidence="4">Amino-acid biosynthesis; D-alanine biosynthesis; D-alanine from L-alanine: step 1/1.</text>
</comment>
<evidence type="ECO:0000256" key="3">
    <source>
        <dbReference type="ARBA" id="ARBA00023235"/>
    </source>
</evidence>
<feature type="active site" description="Proton acceptor; specific for L-alanine" evidence="4">
    <location>
        <position position="265"/>
    </location>
</feature>
<dbReference type="InterPro" id="IPR009006">
    <property type="entry name" value="Ala_racemase/Decarboxylase_C"/>
</dbReference>
<sequence>MYEKGRAWIELSRNRLAHNVEEIQKILPARCRLMPALKANAYGHGAVQIGLLLQNLGIRDCCVASAEEGIQLRRAGFSGQILVLGYTHPELFPELCRNRLTQTVVDFPYACRLSRYGKPVKVHVGIDTGMRRLGERSEDIENILKIWSLDHLEITGVFSHLCAADGRTEAEKAFTCRQIQRFCGVIQTLRSNGIHHFETHLQGSYGLLNYPDLQFDYARVGIALYGTFSSPEDRTAVQPDLRPVLSLKSRLECVKHLHPGEPAGYGLAYTAPEEMRIAAVSIGYGDGIPRSLSGKGAVLVRGVRAPVVGRVCMDQLLIDVSCAPGAAAGDEAVLIGSSGSEEITAAEMAADAGTISNEILSRLGSRPERVLTE</sequence>
<dbReference type="Pfam" id="PF00842">
    <property type="entry name" value="Ala_racemase_C"/>
    <property type="match status" value="1"/>
</dbReference>
<feature type="binding site" evidence="4 6">
    <location>
        <position position="132"/>
    </location>
    <ligand>
        <name>substrate</name>
    </ligand>
</feature>
<dbReference type="NCBIfam" id="NF033131">
    <property type="entry name" value="vanT-G-Cterm"/>
    <property type="match status" value="1"/>
</dbReference>
<feature type="modified residue" description="N6-(pyridoxal phosphate)lysine" evidence="4 5">
    <location>
        <position position="38"/>
    </location>
</feature>
<feature type="active site" description="Proton acceptor; specific for D-alanine" evidence="4">
    <location>
        <position position="38"/>
    </location>
</feature>
<comment type="function">
    <text evidence="4">Catalyzes the interconversion of L-alanine and D-alanine. May also act on other amino acids.</text>
</comment>
<dbReference type="GO" id="GO:0030632">
    <property type="term" value="P:D-alanine biosynthetic process"/>
    <property type="evidence" value="ECO:0007669"/>
    <property type="project" value="UniProtKB-UniRule"/>
</dbReference>
<name>A0A4V2F863_9FIRM</name>
<dbReference type="Gene3D" id="3.20.20.10">
    <property type="entry name" value="Alanine racemase"/>
    <property type="match status" value="1"/>
</dbReference>
<dbReference type="GO" id="GO:0030170">
    <property type="term" value="F:pyridoxal phosphate binding"/>
    <property type="evidence" value="ECO:0007669"/>
    <property type="project" value="UniProtKB-UniRule"/>
</dbReference>
<dbReference type="InterPro" id="IPR029066">
    <property type="entry name" value="PLP-binding_barrel"/>
</dbReference>
<dbReference type="EC" id="5.1.1.1" evidence="4"/>
<dbReference type="SMART" id="SM01005">
    <property type="entry name" value="Ala_racemase_C"/>
    <property type="match status" value="1"/>
</dbReference>
<gene>
    <name evidence="8" type="ORF">EV209_0428</name>
</gene>
<keyword evidence="2 4" id="KW-0663">Pyridoxal phosphate</keyword>
<feature type="domain" description="Alanine racemase C-terminal" evidence="7">
    <location>
        <begin position="244"/>
        <end position="372"/>
    </location>
</feature>
<evidence type="ECO:0000256" key="5">
    <source>
        <dbReference type="PIRSR" id="PIRSR600821-50"/>
    </source>
</evidence>
<dbReference type="SUPFAM" id="SSF51419">
    <property type="entry name" value="PLP-binding barrel"/>
    <property type="match status" value="1"/>
</dbReference>
<dbReference type="HAMAP" id="MF_01201">
    <property type="entry name" value="Ala_racemase"/>
    <property type="match status" value="1"/>
</dbReference>
<proteinExistence type="inferred from homology"/>
<dbReference type="InterPro" id="IPR001608">
    <property type="entry name" value="Ala_racemase_N"/>
</dbReference>
<dbReference type="SUPFAM" id="SSF50621">
    <property type="entry name" value="Alanine racemase C-terminal domain-like"/>
    <property type="match status" value="1"/>
</dbReference>
<evidence type="ECO:0000313" key="9">
    <source>
        <dbReference type="Proteomes" id="UP000292927"/>
    </source>
</evidence>
<feature type="binding site" evidence="4 6">
    <location>
        <position position="313"/>
    </location>
    <ligand>
        <name>substrate</name>
    </ligand>
</feature>
<dbReference type="PANTHER" id="PTHR30511">
    <property type="entry name" value="ALANINE RACEMASE"/>
    <property type="match status" value="1"/>
</dbReference>
<dbReference type="FunFam" id="3.20.20.10:FF:000002">
    <property type="entry name" value="Alanine racemase"/>
    <property type="match status" value="1"/>
</dbReference>
<dbReference type="Proteomes" id="UP000292927">
    <property type="component" value="Unassembled WGS sequence"/>
</dbReference>
<evidence type="ECO:0000256" key="2">
    <source>
        <dbReference type="ARBA" id="ARBA00022898"/>
    </source>
</evidence>
<protein>
    <recommendedName>
        <fullName evidence="4">Alanine racemase</fullName>
        <ecNumber evidence="4">5.1.1.1</ecNumber>
    </recommendedName>
</protein>
<keyword evidence="9" id="KW-1185">Reference proteome</keyword>
<dbReference type="PANTHER" id="PTHR30511:SF0">
    <property type="entry name" value="ALANINE RACEMASE, CATABOLIC-RELATED"/>
    <property type="match status" value="1"/>
</dbReference>
<dbReference type="PRINTS" id="PR00992">
    <property type="entry name" value="ALARACEMASE"/>
</dbReference>
<comment type="catalytic activity">
    <reaction evidence="4">
        <text>L-alanine = D-alanine</text>
        <dbReference type="Rhea" id="RHEA:20249"/>
        <dbReference type="ChEBI" id="CHEBI:57416"/>
        <dbReference type="ChEBI" id="CHEBI:57972"/>
        <dbReference type="EC" id="5.1.1.1"/>
    </reaction>
</comment>
<dbReference type="InterPro" id="IPR011079">
    <property type="entry name" value="Ala_racemase_C"/>
</dbReference>
<dbReference type="AlphaFoldDB" id="A0A4V2F863"/>
<dbReference type="Gene3D" id="2.40.37.10">
    <property type="entry name" value="Lyase, Ornithine Decarboxylase, Chain A, domain 1"/>
    <property type="match status" value="1"/>
</dbReference>
<dbReference type="GO" id="GO:0008784">
    <property type="term" value="F:alanine racemase activity"/>
    <property type="evidence" value="ECO:0007669"/>
    <property type="project" value="UniProtKB-UniRule"/>
</dbReference>